<keyword evidence="1" id="KW-0812">Transmembrane</keyword>
<dbReference type="AlphaFoldDB" id="A0A1N6D0Z9"/>
<dbReference type="PROSITE" id="PS52016">
    <property type="entry name" value="TONB_DEPENDENT_REC_3"/>
    <property type="match status" value="1"/>
</dbReference>
<dbReference type="NCBIfam" id="TIGR04056">
    <property type="entry name" value="OMP_RagA_SusC"/>
    <property type="match status" value="1"/>
</dbReference>
<dbReference type="InterPro" id="IPR037066">
    <property type="entry name" value="Plug_dom_sf"/>
</dbReference>
<protein>
    <submittedName>
        <fullName evidence="4">TonB-linked outer membrane protein, SusC/RagA family</fullName>
    </submittedName>
</protein>
<evidence type="ECO:0000256" key="1">
    <source>
        <dbReference type="PROSITE-ProRule" id="PRU01360"/>
    </source>
</evidence>
<evidence type="ECO:0000313" key="4">
    <source>
        <dbReference type="EMBL" id="SIN64399.1"/>
    </source>
</evidence>
<feature type="chain" id="PRO_5009935416" evidence="2">
    <location>
        <begin position="38"/>
        <end position="1076"/>
    </location>
</feature>
<dbReference type="InterPro" id="IPR008969">
    <property type="entry name" value="CarboxyPept-like_regulatory"/>
</dbReference>
<proteinExistence type="inferred from homology"/>
<evidence type="ECO:0000313" key="5">
    <source>
        <dbReference type="Proteomes" id="UP000185003"/>
    </source>
</evidence>
<name>A0A1N6D0Z9_9BACT</name>
<organism evidence="4 5">
    <name type="scientific">Chitinophaga niabensis</name>
    <dbReference type="NCBI Taxonomy" id="536979"/>
    <lineage>
        <taxon>Bacteria</taxon>
        <taxon>Pseudomonadati</taxon>
        <taxon>Bacteroidota</taxon>
        <taxon>Chitinophagia</taxon>
        <taxon>Chitinophagales</taxon>
        <taxon>Chitinophagaceae</taxon>
        <taxon>Chitinophaga</taxon>
    </lineage>
</organism>
<dbReference type="Pfam" id="PF13715">
    <property type="entry name" value="CarbopepD_reg_2"/>
    <property type="match status" value="1"/>
</dbReference>
<dbReference type="InterPro" id="IPR012910">
    <property type="entry name" value="Plug_dom"/>
</dbReference>
<dbReference type="InterPro" id="IPR039426">
    <property type="entry name" value="TonB-dep_rcpt-like"/>
</dbReference>
<keyword evidence="5" id="KW-1185">Reference proteome</keyword>
<dbReference type="Pfam" id="PF07715">
    <property type="entry name" value="Plug"/>
    <property type="match status" value="1"/>
</dbReference>
<keyword evidence="1" id="KW-0998">Cell outer membrane</keyword>
<dbReference type="GO" id="GO:0009279">
    <property type="term" value="C:cell outer membrane"/>
    <property type="evidence" value="ECO:0007669"/>
    <property type="project" value="UniProtKB-SubCell"/>
</dbReference>
<dbReference type="SUPFAM" id="SSF49464">
    <property type="entry name" value="Carboxypeptidase regulatory domain-like"/>
    <property type="match status" value="1"/>
</dbReference>
<dbReference type="FunFam" id="2.170.130.10:FF:000003">
    <property type="entry name" value="SusC/RagA family TonB-linked outer membrane protein"/>
    <property type="match status" value="1"/>
</dbReference>
<dbReference type="Gene3D" id="2.60.40.1120">
    <property type="entry name" value="Carboxypeptidase-like, regulatory domain"/>
    <property type="match status" value="1"/>
</dbReference>
<dbReference type="RefSeq" id="WP_234979581.1">
    <property type="nucleotide sequence ID" value="NZ_FSRA01000001.1"/>
</dbReference>
<dbReference type="STRING" id="536979.SAMN04488055_0056"/>
<evidence type="ECO:0000256" key="2">
    <source>
        <dbReference type="SAM" id="SignalP"/>
    </source>
</evidence>
<dbReference type="NCBIfam" id="TIGR04057">
    <property type="entry name" value="SusC_RagA_signa"/>
    <property type="match status" value="1"/>
</dbReference>
<reference evidence="4 5" key="1">
    <citation type="submission" date="2016-11" db="EMBL/GenBank/DDBJ databases">
        <authorList>
            <person name="Jaros S."/>
            <person name="Januszkiewicz K."/>
            <person name="Wedrychowicz H."/>
        </authorList>
    </citation>
    <scope>NUCLEOTIDE SEQUENCE [LARGE SCALE GENOMIC DNA]</scope>
    <source>
        <strain evidence="4 5">DSM 24787</strain>
    </source>
</reference>
<gene>
    <name evidence="4" type="ORF">SAMN04488055_0056</name>
</gene>
<accession>A0A1N6D0Z9</accession>
<dbReference type="InterPro" id="IPR023996">
    <property type="entry name" value="TonB-dep_OMP_SusC/RagA"/>
</dbReference>
<dbReference type="Gene3D" id="2.170.130.10">
    <property type="entry name" value="TonB-dependent receptor, plug domain"/>
    <property type="match status" value="1"/>
</dbReference>
<feature type="domain" description="TonB-dependent receptor plug" evidence="3">
    <location>
        <begin position="133"/>
        <end position="241"/>
    </location>
</feature>
<comment type="subcellular location">
    <subcellularLocation>
        <location evidence="1">Cell outer membrane</location>
        <topology evidence="1">Multi-pass membrane protein</topology>
    </subcellularLocation>
</comment>
<keyword evidence="1" id="KW-1134">Transmembrane beta strand</keyword>
<keyword evidence="2" id="KW-0732">Signal</keyword>
<sequence length="1076" mass="118911">MKKMATNYLCKWHLRKHNFYQALLIPFFLLFSSGLHAQSARSIQGNVTDENGTGIPGVTVLIKGTKTGTSSDEKGHYIIQVPAGKDTLSFTFIGYVAKDAAIGNRSTINMQLEPAASTLSDVVIVGFGTQKKTSLVSSVTSINPKELKGPTSNLTTMLAGRLAGVISFQRSGEPGADNAQFFIRGVGTFGTGKVDPLIMIDGIESDNTSLARLQADDISGFSILKDATASSIYGARGANGVILVTTKQGESGKTRFNVRVENSTSSNTKNFQLADNITYMRLANEASLTRNALGAAPYSQNKIDHTAAGDDPLLYPNNNWVKQMIKDYTNNQRYNMNVSGGGDKLQYYLAMTYNVDNGVLKIAPLNDFNSNIKLRNYSVLSNVTLNLTKTTKALVSLKGQFDDYNGPVGGGARIISSVLTANPVSFPAIYPQSYLPYAKHPLFGNALIPGTTRDLFINPYAEAVRGYQQSNTSTLTAQLQLTQDMSGITPGLNARLMGYTTRYSSFDVARQYNPFYYQVFTEDGKTPAGISHLNNNIPGIGQIGGQAPTEYLDYRPGERKQNTTTYTELQLNYGRTIGQHNVTGMLIGRMFNYLTGGATDLQLSLPKRNLGVSGRFTYGFDDRYLFEFNFGYNGSERFATNNRYGFFPSVGIGWVVSNEQFFSGLKDQISNLKFRATYGLVGNDQIGRDADRFFFLSQVNLNDASRAAIFGERFGYIRPGVSTSRYGNNNVTWERSKQLNYGMDLTVFKSLTLIVDGYRNKRRNILMTRADIPSTVGLQTIPQANTGEAESNGIDLALDYKIARGSDFWLTARGTFTYATSKLLVNEEPAFGPDQRYLSRVGWSLRQQFGFIAERLFIDEKDVANSPRQFGDYMAGDIKYRDISGDGQITNDDLVPIGLPDYPEILYGFGFSLGFKNFDLSMFFQGSARSSFFVNPSAISPFVLNPVNPLNSNQTLGTGYQSGLLDVIAKDHWSEDNRNSYAFWPRLSNTYVQNNLPASTWWMQDGAFLRLKTAELGYNFPKNLTRRIGLNSGRLYMNGLNLLSFSKFKLWDPEMGGNGLGYPIQRVFNVGALIGF</sequence>
<dbReference type="PROSITE" id="PS00018">
    <property type="entry name" value="EF_HAND_1"/>
    <property type="match status" value="1"/>
</dbReference>
<dbReference type="SUPFAM" id="SSF56935">
    <property type="entry name" value="Porins"/>
    <property type="match status" value="1"/>
</dbReference>
<keyword evidence="1" id="KW-0472">Membrane</keyword>
<evidence type="ECO:0000259" key="3">
    <source>
        <dbReference type="Pfam" id="PF07715"/>
    </source>
</evidence>
<dbReference type="InterPro" id="IPR018247">
    <property type="entry name" value="EF_Hand_1_Ca_BS"/>
</dbReference>
<dbReference type="InterPro" id="IPR023997">
    <property type="entry name" value="TonB-dep_OMP_SusC/RagA_CS"/>
</dbReference>
<dbReference type="Proteomes" id="UP000185003">
    <property type="component" value="Unassembled WGS sequence"/>
</dbReference>
<feature type="signal peptide" evidence="2">
    <location>
        <begin position="1"/>
        <end position="37"/>
    </location>
</feature>
<keyword evidence="1" id="KW-0813">Transport</keyword>
<comment type="similarity">
    <text evidence="1">Belongs to the TonB-dependent receptor family.</text>
</comment>
<dbReference type="EMBL" id="FSRA01000001">
    <property type="protein sequence ID" value="SIN64399.1"/>
    <property type="molecule type" value="Genomic_DNA"/>
</dbReference>